<dbReference type="EMBL" id="JBEDUW010000335">
    <property type="protein sequence ID" value="KAK9901145.1"/>
    <property type="molecule type" value="Genomic_DNA"/>
</dbReference>
<sequence>MAVVRAEVDWVLMGATVCGWFGLLRLREGIGCAARVGAEMGIDDNNWQPRRRGRREVSTVVAKVHGLSWVLPGLDGDDTTTGRAGVNGGFVIVGLLELLFAG</sequence>
<accession>A0AAW1VCD0</accession>
<reference evidence="1 2" key="1">
    <citation type="journal article" date="2023" name="G3 (Bethesda)">
        <title>A chromosome-length genome assembly and annotation of blackberry (Rubus argutus, cv. 'Hillquist').</title>
        <authorList>
            <person name="Bruna T."/>
            <person name="Aryal R."/>
            <person name="Dudchenko O."/>
            <person name="Sargent D.J."/>
            <person name="Mead D."/>
            <person name="Buti M."/>
            <person name="Cavallini A."/>
            <person name="Hytonen T."/>
            <person name="Andres J."/>
            <person name="Pham M."/>
            <person name="Weisz D."/>
            <person name="Mascagni F."/>
            <person name="Usai G."/>
            <person name="Natali L."/>
            <person name="Bassil N."/>
            <person name="Fernandez G.E."/>
            <person name="Lomsadze A."/>
            <person name="Armour M."/>
            <person name="Olukolu B."/>
            <person name="Poorten T."/>
            <person name="Britton C."/>
            <person name="Davik J."/>
            <person name="Ashrafi H."/>
            <person name="Aiden E.L."/>
            <person name="Borodovsky M."/>
            <person name="Worthington M."/>
        </authorList>
    </citation>
    <scope>NUCLEOTIDE SEQUENCE [LARGE SCALE GENOMIC DNA]</scope>
    <source>
        <strain evidence="1">PI 553951</strain>
    </source>
</reference>
<name>A0AAW1VCD0_RUBAR</name>
<comment type="caution">
    <text evidence="1">The sequence shown here is derived from an EMBL/GenBank/DDBJ whole genome shotgun (WGS) entry which is preliminary data.</text>
</comment>
<evidence type="ECO:0000313" key="1">
    <source>
        <dbReference type="EMBL" id="KAK9901145.1"/>
    </source>
</evidence>
<evidence type="ECO:0000313" key="2">
    <source>
        <dbReference type="Proteomes" id="UP001457282"/>
    </source>
</evidence>
<dbReference type="Proteomes" id="UP001457282">
    <property type="component" value="Unassembled WGS sequence"/>
</dbReference>
<protein>
    <submittedName>
        <fullName evidence="1">Uncharacterized protein</fullName>
    </submittedName>
</protein>
<keyword evidence="2" id="KW-1185">Reference proteome</keyword>
<proteinExistence type="predicted"/>
<gene>
    <name evidence="1" type="ORF">M0R45_002264</name>
</gene>
<dbReference type="AlphaFoldDB" id="A0AAW1VCD0"/>
<organism evidence="1 2">
    <name type="scientific">Rubus argutus</name>
    <name type="common">Southern blackberry</name>
    <dbReference type="NCBI Taxonomy" id="59490"/>
    <lineage>
        <taxon>Eukaryota</taxon>
        <taxon>Viridiplantae</taxon>
        <taxon>Streptophyta</taxon>
        <taxon>Embryophyta</taxon>
        <taxon>Tracheophyta</taxon>
        <taxon>Spermatophyta</taxon>
        <taxon>Magnoliopsida</taxon>
        <taxon>eudicotyledons</taxon>
        <taxon>Gunneridae</taxon>
        <taxon>Pentapetalae</taxon>
        <taxon>rosids</taxon>
        <taxon>fabids</taxon>
        <taxon>Rosales</taxon>
        <taxon>Rosaceae</taxon>
        <taxon>Rosoideae</taxon>
        <taxon>Rosoideae incertae sedis</taxon>
        <taxon>Rubus</taxon>
    </lineage>
</organism>